<dbReference type="InterPro" id="IPR038050">
    <property type="entry name" value="Neuro_actylchol_rec"/>
</dbReference>
<feature type="compositionally biased region" description="Basic and acidic residues" evidence="1">
    <location>
        <begin position="89"/>
        <end position="107"/>
    </location>
</feature>
<evidence type="ECO:0000313" key="5">
    <source>
        <dbReference type="Proteomes" id="UP000735302"/>
    </source>
</evidence>
<keyword evidence="5" id="KW-1185">Reference proteome</keyword>
<dbReference type="EMBL" id="BLXT01002861">
    <property type="protein sequence ID" value="GFN98792.1"/>
    <property type="molecule type" value="Genomic_DNA"/>
</dbReference>
<feature type="transmembrane region" description="Helical" evidence="2">
    <location>
        <begin position="15"/>
        <end position="37"/>
    </location>
</feature>
<reference evidence="4 5" key="1">
    <citation type="journal article" date="2021" name="Elife">
        <title>Chloroplast acquisition without the gene transfer in kleptoplastic sea slugs, Plakobranchus ocellatus.</title>
        <authorList>
            <person name="Maeda T."/>
            <person name="Takahashi S."/>
            <person name="Yoshida T."/>
            <person name="Shimamura S."/>
            <person name="Takaki Y."/>
            <person name="Nagai Y."/>
            <person name="Toyoda A."/>
            <person name="Suzuki Y."/>
            <person name="Arimoto A."/>
            <person name="Ishii H."/>
            <person name="Satoh N."/>
            <person name="Nishiyama T."/>
            <person name="Hasebe M."/>
            <person name="Maruyama T."/>
            <person name="Minagawa J."/>
            <person name="Obokata J."/>
            <person name="Shigenobu S."/>
        </authorList>
    </citation>
    <scope>NUCLEOTIDE SEQUENCE [LARGE SCALE GENOMIC DNA]</scope>
</reference>
<feature type="region of interest" description="Disordered" evidence="1">
    <location>
        <begin position="46"/>
        <end position="117"/>
    </location>
</feature>
<dbReference type="AlphaFoldDB" id="A0AAV3ZV86"/>
<dbReference type="Pfam" id="PF02932">
    <property type="entry name" value="Neur_chan_memb"/>
    <property type="match status" value="1"/>
</dbReference>
<name>A0AAV3ZV86_9GAST</name>
<feature type="domain" description="Neurotransmitter-gated ion-channel transmembrane" evidence="3">
    <location>
        <begin position="2"/>
        <end position="104"/>
    </location>
</feature>
<keyword evidence="2" id="KW-0472">Membrane</keyword>
<evidence type="ECO:0000259" key="3">
    <source>
        <dbReference type="Pfam" id="PF02932"/>
    </source>
</evidence>
<accession>A0AAV3ZV86</accession>
<comment type="caution">
    <text evidence="4">The sequence shown here is derived from an EMBL/GenBank/DDBJ whole genome shotgun (WGS) entry which is preliminary data.</text>
</comment>
<evidence type="ECO:0000256" key="2">
    <source>
        <dbReference type="SAM" id="Phobius"/>
    </source>
</evidence>
<dbReference type="GO" id="GO:0006811">
    <property type="term" value="P:monoatomic ion transport"/>
    <property type="evidence" value="ECO:0007669"/>
    <property type="project" value="InterPro"/>
</dbReference>
<dbReference type="InterPro" id="IPR036719">
    <property type="entry name" value="Neuro-gated_channel_TM_sf"/>
</dbReference>
<dbReference type="SUPFAM" id="SSF90112">
    <property type="entry name" value="Neurotransmitter-gated ion-channel transmembrane pore"/>
    <property type="match status" value="1"/>
</dbReference>
<evidence type="ECO:0000313" key="4">
    <source>
        <dbReference type="EMBL" id="GFN98792.1"/>
    </source>
</evidence>
<dbReference type="GO" id="GO:0016020">
    <property type="term" value="C:membrane"/>
    <property type="evidence" value="ECO:0007669"/>
    <property type="project" value="InterPro"/>
</dbReference>
<keyword evidence="2" id="KW-0812">Transmembrane</keyword>
<feature type="compositionally biased region" description="Basic and acidic residues" evidence="1">
    <location>
        <begin position="46"/>
        <end position="75"/>
    </location>
</feature>
<dbReference type="Gene3D" id="1.20.58.390">
    <property type="entry name" value="Neurotransmitter-gated ion-channel transmembrane domain"/>
    <property type="match status" value="1"/>
</dbReference>
<gene>
    <name evidence="4" type="ORF">PoB_002529800</name>
</gene>
<organism evidence="4 5">
    <name type="scientific">Plakobranchus ocellatus</name>
    <dbReference type="NCBI Taxonomy" id="259542"/>
    <lineage>
        <taxon>Eukaryota</taxon>
        <taxon>Metazoa</taxon>
        <taxon>Spiralia</taxon>
        <taxon>Lophotrochozoa</taxon>
        <taxon>Mollusca</taxon>
        <taxon>Gastropoda</taxon>
        <taxon>Heterobranchia</taxon>
        <taxon>Euthyneura</taxon>
        <taxon>Panpulmonata</taxon>
        <taxon>Sacoglossa</taxon>
        <taxon>Placobranchoidea</taxon>
        <taxon>Plakobranchidae</taxon>
        <taxon>Plakobranchus</taxon>
    </lineage>
</organism>
<keyword evidence="2" id="KW-1133">Transmembrane helix</keyword>
<evidence type="ECO:0000256" key="1">
    <source>
        <dbReference type="SAM" id="MobiDB-lite"/>
    </source>
</evidence>
<sequence>MSSMLPRSSETMPLIISYIFCLMVISVLTVVVSIAIVKIHHMEEKEERALKAQEDHRSDMPEIPVTHREMPDLEKSVTLPGNNGRGIRNKNDNPMDEKAADYTDGLKKSVPSSSSQG</sequence>
<protein>
    <recommendedName>
        <fullName evidence="3">Neurotransmitter-gated ion-channel transmembrane domain-containing protein</fullName>
    </recommendedName>
</protein>
<dbReference type="Proteomes" id="UP000735302">
    <property type="component" value="Unassembled WGS sequence"/>
</dbReference>
<proteinExistence type="predicted"/>
<dbReference type="InterPro" id="IPR006029">
    <property type="entry name" value="Neurotrans-gated_channel_TM"/>
</dbReference>